<name>A0A9E7K535_9LILI</name>
<evidence type="ECO:0000313" key="1">
    <source>
        <dbReference type="EMBL" id="URE03590.1"/>
    </source>
</evidence>
<dbReference type="AlphaFoldDB" id="A0A9E7K535"/>
<accession>A0A9E7K535</accession>
<dbReference type="EMBL" id="CP097507">
    <property type="protein sequence ID" value="URE03590.1"/>
    <property type="molecule type" value="Genomic_DNA"/>
</dbReference>
<dbReference type="Proteomes" id="UP001055439">
    <property type="component" value="Chromosome 5"/>
</dbReference>
<proteinExistence type="predicted"/>
<organism evidence="1 2">
    <name type="scientific">Musa troglodytarum</name>
    <name type="common">fe'i banana</name>
    <dbReference type="NCBI Taxonomy" id="320322"/>
    <lineage>
        <taxon>Eukaryota</taxon>
        <taxon>Viridiplantae</taxon>
        <taxon>Streptophyta</taxon>
        <taxon>Embryophyta</taxon>
        <taxon>Tracheophyta</taxon>
        <taxon>Spermatophyta</taxon>
        <taxon>Magnoliopsida</taxon>
        <taxon>Liliopsida</taxon>
        <taxon>Zingiberales</taxon>
        <taxon>Musaceae</taxon>
        <taxon>Musa</taxon>
    </lineage>
</organism>
<dbReference type="OrthoDB" id="2006758at2759"/>
<gene>
    <name evidence="1" type="ORF">MUK42_22677</name>
</gene>
<keyword evidence="2" id="KW-1185">Reference proteome</keyword>
<reference evidence="1" key="1">
    <citation type="submission" date="2022-05" db="EMBL/GenBank/DDBJ databases">
        <title>The Musa troglodytarum L. genome provides insights into the mechanism of non-climacteric behaviour and enrichment of carotenoids.</title>
        <authorList>
            <person name="Wang J."/>
        </authorList>
    </citation>
    <scope>NUCLEOTIDE SEQUENCE</scope>
    <source>
        <tissue evidence="1">Leaf</tissue>
    </source>
</reference>
<protein>
    <submittedName>
        <fullName evidence="1">Uncharacterized protein</fullName>
    </submittedName>
</protein>
<evidence type="ECO:0000313" key="2">
    <source>
        <dbReference type="Proteomes" id="UP001055439"/>
    </source>
</evidence>
<sequence>MTPDRDFMVPNACTPELSSAMQWRKSSNYSLRRRNLTGLLYSAKVAWYDLNRLLLVIDSTLASDEHKRHQRITPHEHGRRLLHLSSPWLLVKLMYCSIDTEVLEEALHVVTIRTLLITGDQKGKDMQPPAESLEKPS</sequence>